<dbReference type="GeneID" id="35121960"/>
<dbReference type="EMBL" id="CP017766">
    <property type="protein sequence ID" value="AUB56332.1"/>
    <property type="molecule type" value="Genomic_DNA"/>
</dbReference>
<dbReference type="RefSeq" id="WP_100906311.1">
    <property type="nucleotide sequence ID" value="NZ_CP017766.1"/>
</dbReference>
<protein>
    <submittedName>
        <fullName evidence="1">Uncharacterized protein</fullName>
    </submittedName>
</protein>
<dbReference type="AlphaFoldDB" id="A0A2H4VE09"/>
<name>A0A2H4VE09_9EURY</name>
<gene>
    <name evidence="1" type="ORF">BK007_10110</name>
</gene>
<reference evidence="1 2" key="1">
    <citation type="submission" date="2016-10" db="EMBL/GenBank/DDBJ databases">
        <title>Comparative genomics between deep and shallow subseafloor isolates.</title>
        <authorList>
            <person name="Ishii S."/>
            <person name="Miller J.R."/>
            <person name="Sutton G."/>
            <person name="Suzuki S."/>
            <person name="Methe B."/>
            <person name="Inagaki F."/>
            <person name="Imachi H."/>
        </authorList>
    </citation>
    <scope>NUCLEOTIDE SEQUENCE [LARGE SCALE GENOMIC DNA]</scope>
    <source>
        <strain evidence="1 2">MO-MB1</strain>
    </source>
</reference>
<evidence type="ECO:0000313" key="2">
    <source>
        <dbReference type="Proteomes" id="UP000232806"/>
    </source>
</evidence>
<organism evidence="1 2">
    <name type="scientific">Methanobacterium subterraneum</name>
    <dbReference type="NCBI Taxonomy" id="59277"/>
    <lineage>
        <taxon>Archaea</taxon>
        <taxon>Methanobacteriati</taxon>
        <taxon>Methanobacteriota</taxon>
        <taxon>Methanomada group</taxon>
        <taxon>Methanobacteria</taxon>
        <taxon>Methanobacteriales</taxon>
        <taxon>Methanobacteriaceae</taxon>
        <taxon>Methanobacterium</taxon>
    </lineage>
</organism>
<sequence length="64" mass="7198">MGEEKEISKVSASILDQILEETFVKLKNMEEFGSELVFEIKKVELPGNSSTEQKIITILRGESP</sequence>
<dbReference type="Proteomes" id="UP000232806">
    <property type="component" value="Chromosome"/>
</dbReference>
<accession>A0A2H4VE09</accession>
<proteinExistence type="predicted"/>
<evidence type="ECO:0000313" key="1">
    <source>
        <dbReference type="EMBL" id="AUB56332.1"/>
    </source>
</evidence>